<sequence>MSKPPFLDLPAGVRAYRLATARGEFAVHDTGDTPATAGHTALLLPGFTGSKEDFIGLLEPLARAGVRAVAVDQRGQFETGGPRAEGAYTQEELAGDVLALADALLRERPGEPVHLLGHSLGGLIARAAVLRAPSGFASLTVLSSGPAAVSDSQRERLNLLLSALPAMSMEAIWNAMRELDQSLGAAGEAPYSEREAEEIPPLMADFLRHRWLSNIPEQLAATGRQLMTEPDRVGELAALPLPFHVVSGAQDDAWPVPLLDGMAVRLGARRSVVADTGHSPNAERPGETARILADFWLSLCPVRTA</sequence>
<name>A0ABT7A5Q1_9ACTN</name>
<dbReference type="PANTHER" id="PTHR43798">
    <property type="entry name" value="MONOACYLGLYCEROL LIPASE"/>
    <property type="match status" value="1"/>
</dbReference>
<dbReference type="InterPro" id="IPR029058">
    <property type="entry name" value="AB_hydrolase_fold"/>
</dbReference>
<evidence type="ECO:0000313" key="3">
    <source>
        <dbReference type="Proteomes" id="UP001214441"/>
    </source>
</evidence>
<dbReference type="Proteomes" id="UP001214441">
    <property type="component" value="Unassembled WGS sequence"/>
</dbReference>
<organism evidence="2 3">
    <name type="scientific">Streptomyces iconiensis</name>
    <dbReference type="NCBI Taxonomy" id="1384038"/>
    <lineage>
        <taxon>Bacteria</taxon>
        <taxon>Bacillati</taxon>
        <taxon>Actinomycetota</taxon>
        <taxon>Actinomycetes</taxon>
        <taxon>Kitasatosporales</taxon>
        <taxon>Streptomycetaceae</taxon>
        <taxon>Streptomyces</taxon>
    </lineage>
</organism>
<evidence type="ECO:0000259" key="1">
    <source>
        <dbReference type="Pfam" id="PF12697"/>
    </source>
</evidence>
<evidence type="ECO:0000313" key="2">
    <source>
        <dbReference type="EMBL" id="MDJ1136673.1"/>
    </source>
</evidence>
<dbReference type="InterPro" id="IPR050266">
    <property type="entry name" value="AB_hydrolase_sf"/>
</dbReference>
<keyword evidence="2" id="KW-0378">Hydrolase</keyword>
<dbReference type="Gene3D" id="3.40.50.1820">
    <property type="entry name" value="alpha/beta hydrolase"/>
    <property type="match status" value="1"/>
</dbReference>
<feature type="domain" description="AB hydrolase-1" evidence="1">
    <location>
        <begin position="42"/>
        <end position="290"/>
    </location>
</feature>
<gene>
    <name evidence="2" type="ORF">NMN56_032950</name>
</gene>
<dbReference type="InterPro" id="IPR000073">
    <property type="entry name" value="AB_hydrolase_1"/>
</dbReference>
<dbReference type="EMBL" id="JANCPR020000044">
    <property type="protein sequence ID" value="MDJ1136673.1"/>
    <property type="molecule type" value="Genomic_DNA"/>
</dbReference>
<protein>
    <submittedName>
        <fullName evidence="2">Alpha/beta fold hydrolase</fullName>
    </submittedName>
</protein>
<dbReference type="SUPFAM" id="SSF53474">
    <property type="entry name" value="alpha/beta-Hydrolases"/>
    <property type="match status" value="1"/>
</dbReference>
<dbReference type="RefSeq" id="WP_274040825.1">
    <property type="nucleotide sequence ID" value="NZ_JANCPR020000044.1"/>
</dbReference>
<dbReference type="GO" id="GO:0016787">
    <property type="term" value="F:hydrolase activity"/>
    <property type="evidence" value="ECO:0007669"/>
    <property type="project" value="UniProtKB-KW"/>
</dbReference>
<dbReference type="Pfam" id="PF12697">
    <property type="entry name" value="Abhydrolase_6"/>
    <property type="match status" value="1"/>
</dbReference>
<comment type="caution">
    <text evidence="2">The sequence shown here is derived from an EMBL/GenBank/DDBJ whole genome shotgun (WGS) entry which is preliminary data.</text>
</comment>
<dbReference type="PANTHER" id="PTHR43798:SF33">
    <property type="entry name" value="HYDROLASE, PUTATIVE (AFU_ORTHOLOGUE AFUA_2G14860)-RELATED"/>
    <property type="match status" value="1"/>
</dbReference>
<proteinExistence type="predicted"/>
<reference evidence="2 3" key="1">
    <citation type="submission" date="2023-05" db="EMBL/GenBank/DDBJ databases">
        <title>Streptantibioticus silvisoli sp. nov., acidotolerant actinomycetes 1 from pine litter.</title>
        <authorList>
            <person name="Swiecimska M."/>
            <person name="Golinska P."/>
            <person name="Sangal V."/>
            <person name="Wachnowicz B."/>
            <person name="Goodfellow M."/>
        </authorList>
    </citation>
    <scope>NUCLEOTIDE SEQUENCE [LARGE SCALE GENOMIC DNA]</scope>
    <source>
        <strain evidence="2 3">DSM 42109</strain>
    </source>
</reference>
<keyword evidence="3" id="KW-1185">Reference proteome</keyword>
<accession>A0ABT7A5Q1</accession>